<gene>
    <name evidence="8" type="ORF">N7U68_02240</name>
</gene>
<dbReference type="Proteomes" id="UP001064087">
    <property type="component" value="Chromosome"/>
</dbReference>
<feature type="transmembrane region" description="Helical" evidence="7">
    <location>
        <begin position="222"/>
        <end position="238"/>
    </location>
</feature>
<dbReference type="InterPro" id="IPR050833">
    <property type="entry name" value="Poly_Biosynth_Transport"/>
</dbReference>
<keyword evidence="5 7" id="KW-1133">Transmembrane helix</keyword>
<feature type="transmembrane region" description="Helical" evidence="7">
    <location>
        <begin position="366"/>
        <end position="386"/>
    </location>
</feature>
<feature type="transmembrane region" description="Helical" evidence="7">
    <location>
        <begin position="334"/>
        <end position="354"/>
    </location>
</feature>
<evidence type="ECO:0000256" key="1">
    <source>
        <dbReference type="ARBA" id="ARBA00004651"/>
    </source>
</evidence>
<keyword evidence="9" id="KW-1185">Reference proteome</keyword>
<evidence type="ECO:0000313" key="8">
    <source>
        <dbReference type="EMBL" id="UXX83521.1"/>
    </source>
</evidence>
<keyword evidence="3" id="KW-1003">Cell membrane</keyword>
<keyword evidence="6 7" id="KW-0472">Membrane</keyword>
<accession>A0ABY6DBK7</accession>
<keyword evidence="4 7" id="KW-0812">Transmembrane</keyword>
<feature type="transmembrane region" description="Helical" evidence="7">
    <location>
        <begin position="392"/>
        <end position="414"/>
    </location>
</feature>
<dbReference type="PANTHER" id="PTHR30250:SF10">
    <property type="entry name" value="LIPOPOLYSACCHARIDE BIOSYNTHESIS PROTEIN WZXC"/>
    <property type="match status" value="1"/>
</dbReference>
<dbReference type="PANTHER" id="PTHR30250">
    <property type="entry name" value="PST FAMILY PREDICTED COLANIC ACID TRANSPORTER"/>
    <property type="match status" value="1"/>
</dbReference>
<evidence type="ECO:0000256" key="6">
    <source>
        <dbReference type="ARBA" id="ARBA00023136"/>
    </source>
</evidence>
<organism evidence="8 9">
    <name type="scientific">Roseovarius pelagicus</name>
    <dbReference type="NCBI Taxonomy" id="2980108"/>
    <lineage>
        <taxon>Bacteria</taxon>
        <taxon>Pseudomonadati</taxon>
        <taxon>Pseudomonadota</taxon>
        <taxon>Alphaproteobacteria</taxon>
        <taxon>Rhodobacterales</taxon>
        <taxon>Roseobacteraceae</taxon>
        <taxon>Roseovarius</taxon>
    </lineage>
</organism>
<feature type="transmembrane region" description="Helical" evidence="7">
    <location>
        <begin position="50"/>
        <end position="72"/>
    </location>
</feature>
<evidence type="ECO:0000256" key="4">
    <source>
        <dbReference type="ARBA" id="ARBA00022692"/>
    </source>
</evidence>
<dbReference type="EMBL" id="CP106738">
    <property type="protein sequence ID" value="UXX83521.1"/>
    <property type="molecule type" value="Genomic_DNA"/>
</dbReference>
<feature type="transmembrane region" description="Helical" evidence="7">
    <location>
        <begin position="155"/>
        <end position="176"/>
    </location>
</feature>
<evidence type="ECO:0000313" key="9">
    <source>
        <dbReference type="Proteomes" id="UP001064087"/>
    </source>
</evidence>
<feature type="transmembrane region" description="Helical" evidence="7">
    <location>
        <begin position="302"/>
        <end position="322"/>
    </location>
</feature>
<dbReference type="Pfam" id="PF13440">
    <property type="entry name" value="Polysacc_synt_3"/>
    <property type="match status" value="1"/>
</dbReference>
<sequence length="454" mass="49137">MKFLIQTMSGNQLTARILRSTSWVLVGYGGAQAIRLASNLILTRILFPEAFGLMALVTVITVGLMMFSDVGIGPSISQSKRGDDPAFLNTAWTIQAMRGGSLWVITLLLAWPVAQFYDQPDLAIYLPIAGLALVITGFLPTRVETARRHLVLGRLTMLDLLAQLIGLSMMVVLALVTHSVLALVLGGIFSALAKLILTWRYLPGERNRFQLERAAVDEQLHFGKWIFLSTAFSFISAQGDKVILGKLLPLGILGVYNIGYFLASFPIMLGMTMAHQLMIPIFRDRPPGASIANRASLRRMRLAMSGGLFAMLATMAFAGPWLVDLLYDDRYGQAGAMIVLMACGFLPQVIGLSYDRAALAAGDSRGAFIFSGTRSLVQMFLLYTGFTHYGLIGGLVSYGIAMALVHAVLVGLALRHRAWDPVHDLGFGALACAITIGAVWVHFDVIAALSVLGG</sequence>
<feature type="transmembrane region" description="Helical" evidence="7">
    <location>
        <begin position="258"/>
        <end position="282"/>
    </location>
</feature>
<feature type="transmembrane region" description="Helical" evidence="7">
    <location>
        <begin position="123"/>
        <end position="143"/>
    </location>
</feature>
<evidence type="ECO:0000256" key="3">
    <source>
        <dbReference type="ARBA" id="ARBA00022475"/>
    </source>
</evidence>
<evidence type="ECO:0000256" key="7">
    <source>
        <dbReference type="SAM" id="Phobius"/>
    </source>
</evidence>
<protein>
    <submittedName>
        <fullName evidence="8">Oligosaccharide flippase family protein</fullName>
    </submittedName>
</protein>
<evidence type="ECO:0000256" key="2">
    <source>
        <dbReference type="ARBA" id="ARBA00007430"/>
    </source>
</evidence>
<name>A0ABY6DBK7_9RHOB</name>
<evidence type="ECO:0000256" key="5">
    <source>
        <dbReference type="ARBA" id="ARBA00022989"/>
    </source>
</evidence>
<proteinExistence type="inferred from homology"/>
<reference evidence="8" key="1">
    <citation type="submission" date="2022-10" db="EMBL/GenBank/DDBJ databases">
        <title>Roseovarius pelagicus sp. nov., isolated from Arctic seawater.</title>
        <authorList>
            <person name="Hong Y.W."/>
            <person name="Hwang C.Y."/>
        </authorList>
    </citation>
    <scope>NUCLEOTIDE SEQUENCE</scope>
    <source>
        <strain evidence="8">HL-MP18</strain>
    </source>
</reference>
<feature type="transmembrane region" description="Helical" evidence="7">
    <location>
        <begin position="426"/>
        <end position="452"/>
    </location>
</feature>
<comment type="similarity">
    <text evidence="2">Belongs to the polysaccharide synthase family.</text>
</comment>
<dbReference type="RefSeq" id="WP_263048099.1">
    <property type="nucleotide sequence ID" value="NZ_CP106738.1"/>
</dbReference>
<feature type="transmembrane region" description="Helical" evidence="7">
    <location>
        <begin position="182"/>
        <end position="202"/>
    </location>
</feature>
<comment type="subcellular location">
    <subcellularLocation>
        <location evidence="1">Cell membrane</location>
        <topology evidence="1">Multi-pass membrane protein</topology>
    </subcellularLocation>
</comment>